<keyword evidence="1" id="KW-1133">Transmembrane helix</keyword>
<feature type="transmembrane region" description="Helical" evidence="1">
    <location>
        <begin position="33"/>
        <end position="52"/>
    </location>
</feature>
<name>X0YTJ8_9ZZZZ</name>
<dbReference type="EMBL" id="BARS01053257">
    <property type="protein sequence ID" value="GAG50062.1"/>
    <property type="molecule type" value="Genomic_DNA"/>
</dbReference>
<organism evidence="2">
    <name type="scientific">marine sediment metagenome</name>
    <dbReference type="NCBI Taxonomy" id="412755"/>
    <lineage>
        <taxon>unclassified sequences</taxon>
        <taxon>metagenomes</taxon>
        <taxon>ecological metagenomes</taxon>
    </lineage>
</organism>
<dbReference type="AlphaFoldDB" id="X0YTJ8"/>
<evidence type="ECO:0000313" key="2">
    <source>
        <dbReference type="EMBL" id="GAG50062.1"/>
    </source>
</evidence>
<feature type="transmembrane region" description="Helical" evidence="1">
    <location>
        <begin position="6"/>
        <end position="24"/>
    </location>
</feature>
<sequence length="88" mass="10143">MISLLDVANIFMFGSGFFMFHTAYKERNVLRGYNFPGTILISLAITVMLAFYAQEDYWLSFVLTIPNYCYWLIVLASLIRGRGKEAEV</sequence>
<proteinExistence type="predicted"/>
<keyword evidence="1" id="KW-0812">Transmembrane</keyword>
<reference evidence="2" key="1">
    <citation type="journal article" date="2014" name="Front. Microbiol.">
        <title>High frequency of phylogenetically diverse reductive dehalogenase-homologous genes in deep subseafloor sedimentary metagenomes.</title>
        <authorList>
            <person name="Kawai M."/>
            <person name="Futagami T."/>
            <person name="Toyoda A."/>
            <person name="Takaki Y."/>
            <person name="Nishi S."/>
            <person name="Hori S."/>
            <person name="Arai W."/>
            <person name="Tsubouchi T."/>
            <person name="Morono Y."/>
            <person name="Uchiyama I."/>
            <person name="Ito T."/>
            <person name="Fujiyama A."/>
            <person name="Inagaki F."/>
            <person name="Takami H."/>
        </authorList>
    </citation>
    <scope>NUCLEOTIDE SEQUENCE</scope>
    <source>
        <strain evidence="2">Expedition CK06-06</strain>
    </source>
</reference>
<protein>
    <submittedName>
        <fullName evidence="2">Uncharacterized protein</fullName>
    </submittedName>
</protein>
<comment type="caution">
    <text evidence="2">The sequence shown here is derived from an EMBL/GenBank/DDBJ whole genome shotgun (WGS) entry which is preliminary data.</text>
</comment>
<keyword evidence="1" id="KW-0472">Membrane</keyword>
<evidence type="ECO:0000256" key="1">
    <source>
        <dbReference type="SAM" id="Phobius"/>
    </source>
</evidence>
<accession>X0YTJ8</accession>
<gene>
    <name evidence="2" type="ORF">S01H1_79056</name>
</gene>
<feature type="transmembrane region" description="Helical" evidence="1">
    <location>
        <begin position="58"/>
        <end position="79"/>
    </location>
</feature>